<evidence type="ECO:0008006" key="4">
    <source>
        <dbReference type="Google" id="ProtNLM"/>
    </source>
</evidence>
<keyword evidence="1" id="KW-1133">Transmembrane helix</keyword>
<dbReference type="EMBL" id="JAZHGC010000044">
    <property type="protein sequence ID" value="MEM5291049.1"/>
    <property type="molecule type" value="Genomic_DNA"/>
</dbReference>
<evidence type="ECO:0000313" key="2">
    <source>
        <dbReference type="EMBL" id="MEM5291049.1"/>
    </source>
</evidence>
<protein>
    <recommendedName>
        <fullName evidence="4">DUF997 family protein</fullName>
    </recommendedName>
</protein>
<keyword evidence="1" id="KW-0472">Membrane</keyword>
<keyword evidence="1" id="KW-0812">Transmembrane</keyword>
<sequence>MMFVWVIGVELVAWWCLDMSALGGMEFWPVVLWGVTPFSMLAGALVDCLVRTERFGKRGNS</sequence>
<reference evidence="2 3" key="1">
    <citation type="submission" date="2024-01" db="EMBL/GenBank/DDBJ databases">
        <title>The diversity of rhizobia nodulating Mimosa spp. in eleven states of Brazil covering several biomes is determined by host plant, location, and edaphic factors.</title>
        <authorList>
            <person name="Rouws L."/>
            <person name="Barauna A."/>
            <person name="Beukes C."/>
            <person name="De Faria S.M."/>
            <person name="Gross E."/>
            <person name="Dos Reis Junior F.B."/>
            <person name="Simon M."/>
            <person name="Maluk M."/>
            <person name="Odee D.W."/>
            <person name="Kenicer G."/>
            <person name="Young J.P.W."/>
            <person name="Reis V.M."/>
            <person name="Zilli J."/>
            <person name="James E.K."/>
        </authorList>
    </citation>
    <scope>NUCLEOTIDE SEQUENCE [LARGE SCALE GENOMIC DNA]</scope>
    <source>
        <strain evidence="2 3">JPY77</strain>
    </source>
</reference>
<name>A0ABU9QP59_9BURK</name>
<proteinExistence type="predicted"/>
<evidence type="ECO:0000313" key="3">
    <source>
        <dbReference type="Proteomes" id="UP001494588"/>
    </source>
</evidence>
<keyword evidence="3" id="KW-1185">Reference proteome</keyword>
<evidence type="ECO:0000256" key="1">
    <source>
        <dbReference type="SAM" id="Phobius"/>
    </source>
</evidence>
<feature type="transmembrane region" description="Helical" evidence="1">
    <location>
        <begin position="27"/>
        <end position="50"/>
    </location>
</feature>
<comment type="caution">
    <text evidence="2">The sequence shown here is derived from an EMBL/GenBank/DDBJ whole genome shotgun (WGS) entry which is preliminary data.</text>
</comment>
<accession>A0ABU9QP59</accession>
<dbReference type="Proteomes" id="UP001494588">
    <property type="component" value="Unassembled WGS sequence"/>
</dbReference>
<dbReference type="RefSeq" id="WP_201660110.1">
    <property type="nucleotide sequence ID" value="NZ_CAJHCS010000038.1"/>
</dbReference>
<gene>
    <name evidence="2" type="ORF">V4C55_35550</name>
</gene>
<organism evidence="2 3">
    <name type="scientific">Paraburkholderia sabiae</name>
    <dbReference type="NCBI Taxonomy" id="273251"/>
    <lineage>
        <taxon>Bacteria</taxon>
        <taxon>Pseudomonadati</taxon>
        <taxon>Pseudomonadota</taxon>
        <taxon>Betaproteobacteria</taxon>
        <taxon>Burkholderiales</taxon>
        <taxon>Burkholderiaceae</taxon>
        <taxon>Paraburkholderia</taxon>
    </lineage>
</organism>